<organism evidence="9 10">
    <name type="scientific">Bordetella trematum</name>
    <dbReference type="NCBI Taxonomy" id="123899"/>
    <lineage>
        <taxon>Bacteria</taxon>
        <taxon>Pseudomonadati</taxon>
        <taxon>Pseudomonadota</taxon>
        <taxon>Betaproteobacteria</taxon>
        <taxon>Burkholderiales</taxon>
        <taxon>Alcaligenaceae</taxon>
        <taxon>Bordetella</taxon>
    </lineage>
</organism>
<comment type="pathway">
    <text evidence="7">Carbohydrate biosynthesis; dTDP-L-rhamnose biosynthesis.</text>
</comment>
<dbReference type="STRING" id="123899.SAMEA3906487_01365"/>
<feature type="compositionally biased region" description="Low complexity" evidence="8">
    <location>
        <begin position="176"/>
        <end position="193"/>
    </location>
</feature>
<dbReference type="InterPro" id="IPR000888">
    <property type="entry name" value="RmlC-like"/>
</dbReference>
<proteinExistence type="inferred from homology"/>
<dbReference type="KEGG" id="btrm:SAMEA390648701365"/>
<feature type="active site" description="Proton donor" evidence="5">
    <location>
        <position position="137"/>
    </location>
</feature>
<dbReference type="EMBL" id="LT546645">
    <property type="protein sequence ID" value="SAI68632.1"/>
    <property type="molecule type" value="Genomic_DNA"/>
</dbReference>
<gene>
    <name evidence="9" type="primary">rfbC</name>
    <name evidence="9" type="ORF">SAMEA3906487_01365</name>
</gene>
<keyword evidence="10" id="KW-1185">Reference proteome</keyword>
<dbReference type="PANTHER" id="PTHR21047">
    <property type="entry name" value="DTDP-6-DEOXY-D-GLUCOSE-3,5 EPIMERASE"/>
    <property type="match status" value="1"/>
</dbReference>
<comment type="catalytic activity">
    <reaction evidence="1 7">
        <text>dTDP-4-dehydro-6-deoxy-alpha-D-glucose = dTDP-4-dehydro-beta-L-rhamnose</text>
        <dbReference type="Rhea" id="RHEA:16969"/>
        <dbReference type="ChEBI" id="CHEBI:57649"/>
        <dbReference type="ChEBI" id="CHEBI:62830"/>
        <dbReference type="EC" id="5.1.3.13"/>
    </reaction>
</comment>
<dbReference type="InterPro" id="IPR011051">
    <property type="entry name" value="RmlC_Cupin_sf"/>
</dbReference>
<keyword evidence="7 9" id="KW-0413">Isomerase</keyword>
<feature type="region of interest" description="Disordered" evidence="8">
    <location>
        <begin position="163"/>
        <end position="200"/>
    </location>
</feature>
<reference evidence="9 10" key="1">
    <citation type="submission" date="2016-04" db="EMBL/GenBank/DDBJ databases">
        <authorList>
            <consortium name="Pathogen Informatics"/>
        </authorList>
    </citation>
    <scope>NUCLEOTIDE SEQUENCE [LARGE SCALE GENOMIC DNA]</scope>
    <source>
        <strain evidence="9 10">H044680328</strain>
    </source>
</reference>
<comment type="function">
    <text evidence="2 7">Catalyzes the epimerization of the C3' and C5'positions of dTDP-6-deoxy-D-xylo-4-hexulose, forming dTDP-6-deoxy-L-lyxo-4-hexulose.</text>
</comment>
<name>A0A157RGN9_9BORD</name>
<dbReference type="Pfam" id="PF00908">
    <property type="entry name" value="dTDP_sugar_isom"/>
    <property type="match status" value="1"/>
</dbReference>
<dbReference type="InterPro" id="IPR014710">
    <property type="entry name" value="RmlC-like_jellyroll"/>
</dbReference>
<dbReference type="GO" id="GO:0000271">
    <property type="term" value="P:polysaccharide biosynthetic process"/>
    <property type="evidence" value="ECO:0007669"/>
    <property type="project" value="TreeGrafter"/>
</dbReference>
<comment type="similarity">
    <text evidence="7">Belongs to the dTDP-4-dehydrorhamnose 3,5-epimerase family.</text>
</comment>
<dbReference type="NCBIfam" id="TIGR01221">
    <property type="entry name" value="rmlC"/>
    <property type="match status" value="1"/>
</dbReference>
<feature type="active site" description="Proton acceptor" evidence="5">
    <location>
        <position position="67"/>
    </location>
</feature>
<dbReference type="SUPFAM" id="SSF51182">
    <property type="entry name" value="RmlC-like cupins"/>
    <property type="match status" value="1"/>
</dbReference>
<dbReference type="Proteomes" id="UP000076825">
    <property type="component" value="Chromosome 1"/>
</dbReference>
<dbReference type="EC" id="5.1.3.13" evidence="3 7"/>
<comment type="subunit">
    <text evidence="7">Homodimer.</text>
</comment>
<protein>
    <recommendedName>
        <fullName evidence="4 7">dTDP-4-dehydrorhamnose 3,5-epimerase</fullName>
        <ecNumber evidence="3 7">5.1.3.13</ecNumber>
    </recommendedName>
    <alternativeName>
        <fullName evidence="7">Thymidine diphospho-4-keto-rhamnose 3,5-epimerase</fullName>
    </alternativeName>
</protein>
<dbReference type="OrthoDB" id="9800680at2"/>
<dbReference type="RefSeq" id="WP_025514177.1">
    <property type="nucleotide sequence ID" value="NZ_CP016340.1"/>
</dbReference>
<feature type="site" description="Participates in a stacking interaction with the thymidine ring of dTDP-4-oxo-6-deoxyglucose" evidence="6">
    <location>
        <position position="143"/>
    </location>
</feature>
<dbReference type="PANTHER" id="PTHR21047:SF2">
    <property type="entry name" value="THYMIDINE DIPHOSPHO-4-KETO-RHAMNOSE 3,5-EPIMERASE"/>
    <property type="match status" value="1"/>
</dbReference>
<evidence type="ECO:0000256" key="5">
    <source>
        <dbReference type="PIRSR" id="PIRSR600888-1"/>
    </source>
</evidence>
<dbReference type="CDD" id="cd00438">
    <property type="entry name" value="cupin_RmlC"/>
    <property type="match status" value="1"/>
</dbReference>
<evidence type="ECO:0000256" key="4">
    <source>
        <dbReference type="ARBA" id="ARBA00019595"/>
    </source>
</evidence>
<sequence>MKCFATDLPGVVRLEPEVLGDARGWFMERFRQDRFEAGLRALGLPPPPPFVQDNHSRSAAGVLRGLHYQLPPHEQGKLVSVLAGAIFDVAVDIRAASPTFGQWTGVLLSAANRHSLWVPPGFAHGFLALEEGSEVLYKVTSYYAPASERCLRWDDPQLAIGWPAPAQEMSPRDRQAPGLAQALAAGQLPGQRADPPTAGS</sequence>
<dbReference type="GO" id="GO:0005829">
    <property type="term" value="C:cytosol"/>
    <property type="evidence" value="ECO:0007669"/>
    <property type="project" value="TreeGrafter"/>
</dbReference>
<accession>A0A157RGN9</accession>
<evidence type="ECO:0000256" key="8">
    <source>
        <dbReference type="SAM" id="MobiDB-lite"/>
    </source>
</evidence>
<evidence type="ECO:0000256" key="1">
    <source>
        <dbReference type="ARBA" id="ARBA00001298"/>
    </source>
</evidence>
<evidence type="ECO:0000256" key="6">
    <source>
        <dbReference type="PIRSR" id="PIRSR600888-3"/>
    </source>
</evidence>
<dbReference type="PATRIC" id="fig|123899.6.peg.1343"/>
<dbReference type="UniPathway" id="UPA00124"/>
<dbReference type="AlphaFoldDB" id="A0A157RGN9"/>
<evidence type="ECO:0000256" key="2">
    <source>
        <dbReference type="ARBA" id="ARBA00001997"/>
    </source>
</evidence>
<evidence type="ECO:0000313" key="9">
    <source>
        <dbReference type="EMBL" id="SAI68632.1"/>
    </source>
</evidence>
<dbReference type="GO" id="GO:0008830">
    <property type="term" value="F:dTDP-4-dehydrorhamnose 3,5-epimerase activity"/>
    <property type="evidence" value="ECO:0007669"/>
    <property type="project" value="UniProtKB-UniRule"/>
</dbReference>
<dbReference type="Gene3D" id="2.60.120.10">
    <property type="entry name" value="Jelly Rolls"/>
    <property type="match status" value="1"/>
</dbReference>
<evidence type="ECO:0000256" key="3">
    <source>
        <dbReference type="ARBA" id="ARBA00012098"/>
    </source>
</evidence>
<dbReference type="eggNOG" id="COG1898">
    <property type="taxonomic scope" value="Bacteria"/>
</dbReference>
<evidence type="ECO:0000313" key="10">
    <source>
        <dbReference type="Proteomes" id="UP000076825"/>
    </source>
</evidence>
<evidence type="ECO:0000256" key="7">
    <source>
        <dbReference type="RuleBase" id="RU364069"/>
    </source>
</evidence>
<dbReference type="GeneID" id="56591344"/>
<dbReference type="GO" id="GO:0019305">
    <property type="term" value="P:dTDP-rhamnose biosynthetic process"/>
    <property type="evidence" value="ECO:0007669"/>
    <property type="project" value="UniProtKB-UniRule"/>
</dbReference>